<dbReference type="Proteomes" id="UP000256519">
    <property type="component" value="Unassembled WGS sequence"/>
</dbReference>
<feature type="transmembrane region" description="Helical" evidence="6">
    <location>
        <begin position="179"/>
        <end position="196"/>
    </location>
</feature>
<accession>A0A3D8X3F4</accession>
<reference evidence="7 8" key="1">
    <citation type="journal article" date="2018" name="Appl. Environ. Microbiol.">
        <title>Antimicrobial susceptibility testing and tentative epidemiological cut-off values of five Bacillus species relevant for use as animal feed additives or for plant protection.</title>
        <authorList>
            <person name="Agerso Y."/>
            <person name="Stuer-Lauridsen B."/>
            <person name="Bjerre K."/>
            <person name="Jensen M.G."/>
            <person name="Johansen E."/>
            <person name="Bennedsen M."/>
            <person name="Brockmann E."/>
            <person name="Nielsen B."/>
        </authorList>
    </citation>
    <scope>NUCLEOTIDE SEQUENCE [LARGE SCALE GENOMIC DNA]</scope>
    <source>
        <strain evidence="7 8">CHCC20162</strain>
    </source>
</reference>
<keyword evidence="3 6" id="KW-0812">Transmembrane</keyword>
<dbReference type="AlphaFoldDB" id="A0A3D8X3F4"/>
<evidence type="ECO:0000256" key="5">
    <source>
        <dbReference type="ARBA" id="ARBA00023136"/>
    </source>
</evidence>
<feature type="transmembrane region" description="Helical" evidence="6">
    <location>
        <begin position="382"/>
        <end position="400"/>
    </location>
</feature>
<evidence type="ECO:0000256" key="4">
    <source>
        <dbReference type="ARBA" id="ARBA00022989"/>
    </source>
</evidence>
<feature type="transmembrane region" description="Helical" evidence="6">
    <location>
        <begin position="233"/>
        <end position="257"/>
    </location>
</feature>
<feature type="transmembrane region" description="Helical" evidence="6">
    <location>
        <begin position="154"/>
        <end position="173"/>
    </location>
</feature>
<feature type="transmembrane region" description="Helical" evidence="6">
    <location>
        <begin position="313"/>
        <end position="338"/>
    </location>
</feature>
<dbReference type="Pfam" id="PF01943">
    <property type="entry name" value="Polysacc_synt"/>
    <property type="match status" value="1"/>
</dbReference>
<protein>
    <submittedName>
        <fullName evidence="7">Uncharacterized protein</fullName>
    </submittedName>
</protein>
<dbReference type="PANTHER" id="PTHR30250:SF11">
    <property type="entry name" value="O-ANTIGEN TRANSPORTER-RELATED"/>
    <property type="match status" value="1"/>
</dbReference>
<feature type="transmembrane region" description="Helical" evidence="6">
    <location>
        <begin position="263"/>
        <end position="284"/>
    </location>
</feature>
<organism evidence="7 8">
    <name type="scientific">Priestia megaterium</name>
    <name type="common">Bacillus megaterium</name>
    <dbReference type="NCBI Taxonomy" id="1404"/>
    <lineage>
        <taxon>Bacteria</taxon>
        <taxon>Bacillati</taxon>
        <taxon>Bacillota</taxon>
        <taxon>Bacilli</taxon>
        <taxon>Bacillales</taxon>
        <taxon>Bacillaceae</taxon>
        <taxon>Priestia</taxon>
    </lineage>
</organism>
<dbReference type="PANTHER" id="PTHR30250">
    <property type="entry name" value="PST FAMILY PREDICTED COLANIC ACID TRANSPORTER"/>
    <property type="match status" value="1"/>
</dbReference>
<evidence type="ECO:0000256" key="6">
    <source>
        <dbReference type="SAM" id="Phobius"/>
    </source>
</evidence>
<dbReference type="InterPro" id="IPR002797">
    <property type="entry name" value="Polysacc_synth"/>
</dbReference>
<sequence length="500" mass="56067">MSLKKKLASSKNKNILDISVLWISQFGAVGIAFFTQLLLARILKVEDYGSFTSAINIVTILGGAAAFGAGSNWLRAFGVEGWKAHRWVRPTIKINLIIASIVIVGLLVSTYYMSVSDSTKILTIIFISILLSLTFSTAAEAVYQLEEKYQKLSLLKFSVQGLRFLVVLIASFIGANLLFIGIGYAFGAFILIYVYFRIIKRLYKRKVELKGHAPYGNRTINDIPSIKTAFKYLLPYGSTIVFYSIYFQSNIFIIGLMSGEESVALYNVAFTILNVIYLFPTTFYQSYLIPKVHRWGENNEEKMSLLFKQGSKIVLTIGIIIMLAVAGCASFVVPLLFGERYAEASLILMLLSITIPFRLLCNNLGSILVTEKHVVKKAYYQMTGAIVSIVLNVVFINLWGVYGAAFATIITEFIVMLLFIIGVNSYVPAIKNHKWKNTKKFTNLLLVTTLLVVYYFYVLSNNVTTFGFFIPILVIGLFLIYSLVKLIKNDLIISVKKLLL</sequence>
<feature type="transmembrane region" description="Helical" evidence="6">
    <location>
        <begin position="20"/>
        <end position="42"/>
    </location>
</feature>
<dbReference type="RefSeq" id="WP_116074366.1">
    <property type="nucleotide sequence ID" value="NZ_CP187630.1"/>
</dbReference>
<feature type="transmembrane region" description="Helical" evidence="6">
    <location>
        <begin position="121"/>
        <end position="142"/>
    </location>
</feature>
<feature type="transmembrane region" description="Helical" evidence="6">
    <location>
        <begin position="466"/>
        <end position="487"/>
    </location>
</feature>
<comment type="subcellular location">
    <subcellularLocation>
        <location evidence="1">Cell membrane</location>
        <topology evidence="1">Multi-pass membrane protein</topology>
    </subcellularLocation>
</comment>
<feature type="transmembrane region" description="Helical" evidence="6">
    <location>
        <begin position="94"/>
        <end position="115"/>
    </location>
</feature>
<evidence type="ECO:0000313" key="7">
    <source>
        <dbReference type="EMBL" id="RDZ14676.1"/>
    </source>
</evidence>
<feature type="transmembrane region" description="Helical" evidence="6">
    <location>
        <begin position="54"/>
        <end position="74"/>
    </location>
</feature>
<dbReference type="EMBL" id="PQWM01000009">
    <property type="protein sequence ID" value="RDZ14676.1"/>
    <property type="molecule type" value="Genomic_DNA"/>
</dbReference>
<feature type="transmembrane region" description="Helical" evidence="6">
    <location>
        <begin position="406"/>
        <end position="429"/>
    </location>
</feature>
<keyword evidence="2" id="KW-1003">Cell membrane</keyword>
<evidence type="ECO:0000256" key="2">
    <source>
        <dbReference type="ARBA" id="ARBA00022475"/>
    </source>
</evidence>
<evidence type="ECO:0000313" key="8">
    <source>
        <dbReference type="Proteomes" id="UP000256519"/>
    </source>
</evidence>
<dbReference type="InterPro" id="IPR050833">
    <property type="entry name" value="Poly_Biosynth_Transport"/>
</dbReference>
<evidence type="ECO:0000256" key="1">
    <source>
        <dbReference type="ARBA" id="ARBA00004651"/>
    </source>
</evidence>
<feature type="transmembrane region" description="Helical" evidence="6">
    <location>
        <begin position="441"/>
        <end position="460"/>
    </location>
</feature>
<evidence type="ECO:0000256" key="3">
    <source>
        <dbReference type="ARBA" id="ARBA00022692"/>
    </source>
</evidence>
<keyword evidence="4 6" id="KW-1133">Transmembrane helix</keyword>
<gene>
    <name evidence="7" type="ORF">C3744_12325</name>
</gene>
<name>A0A3D8X3F4_PRIMG</name>
<feature type="transmembrane region" description="Helical" evidence="6">
    <location>
        <begin position="344"/>
        <end position="361"/>
    </location>
</feature>
<comment type="caution">
    <text evidence="7">The sequence shown here is derived from an EMBL/GenBank/DDBJ whole genome shotgun (WGS) entry which is preliminary data.</text>
</comment>
<proteinExistence type="predicted"/>
<keyword evidence="5 6" id="KW-0472">Membrane</keyword>
<dbReference type="GO" id="GO:0005886">
    <property type="term" value="C:plasma membrane"/>
    <property type="evidence" value="ECO:0007669"/>
    <property type="project" value="UniProtKB-SubCell"/>
</dbReference>